<feature type="region of interest" description="Disordered" evidence="1">
    <location>
        <begin position="1"/>
        <end position="81"/>
    </location>
</feature>
<dbReference type="EMBL" id="CAVLGL010000087">
    <property type="protein sequence ID" value="CAK1591553.1"/>
    <property type="molecule type" value="Genomic_DNA"/>
</dbReference>
<dbReference type="Proteomes" id="UP001314205">
    <property type="component" value="Unassembled WGS sequence"/>
</dbReference>
<evidence type="ECO:0000256" key="1">
    <source>
        <dbReference type="SAM" id="MobiDB-lite"/>
    </source>
</evidence>
<feature type="compositionally biased region" description="Basic and acidic residues" evidence="1">
    <location>
        <begin position="7"/>
        <end position="36"/>
    </location>
</feature>
<name>A0AAV1L8G9_9NEOP</name>
<protein>
    <submittedName>
        <fullName evidence="2">Uncharacterized protein</fullName>
    </submittedName>
</protein>
<dbReference type="AlphaFoldDB" id="A0AAV1L8G9"/>
<sequence length="257" mass="30697">MPMSAAERQRQYREKLKISNSEKFKEQKKRNCERTLRQYRAKTANYSEEQKEQLRQKWRENRNKEKESMPSTSQMVTQSSKENTKNFTDLKTIHNLQRRIEYKFKKENIQLRRKIKTIVNRFLNLQKKVPKQHKNIDSMKKMHETLIMKLEDNRTADAKNSKDTKNNVDNIKISEPDEVYVPNLISQTAALTPIKRVSEYINTVIPNIETPKKEKIKKKLIEHDLLKESFKCEYKNSSNTEKNILKRIVNSDVVKKI</sequence>
<feature type="compositionally biased region" description="Polar residues" evidence="1">
    <location>
        <begin position="69"/>
        <end position="81"/>
    </location>
</feature>
<organism evidence="2 3">
    <name type="scientific">Parnassius mnemosyne</name>
    <name type="common">clouded apollo</name>
    <dbReference type="NCBI Taxonomy" id="213953"/>
    <lineage>
        <taxon>Eukaryota</taxon>
        <taxon>Metazoa</taxon>
        <taxon>Ecdysozoa</taxon>
        <taxon>Arthropoda</taxon>
        <taxon>Hexapoda</taxon>
        <taxon>Insecta</taxon>
        <taxon>Pterygota</taxon>
        <taxon>Neoptera</taxon>
        <taxon>Endopterygota</taxon>
        <taxon>Lepidoptera</taxon>
        <taxon>Glossata</taxon>
        <taxon>Ditrysia</taxon>
        <taxon>Papilionoidea</taxon>
        <taxon>Papilionidae</taxon>
        <taxon>Parnassiinae</taxon>
        <taxon>Parnassini</taxon>
        <taxon>Parnassius</taxon>
        <taxon>Driopa</taxon>
    </lineage>
</organism>
<evidence type="ECO:0000313" key="2">
    <source>
        <dbReference type="EMBL" id="CAK1591553.1"/>
    </source>
</evidence>
<evidence type="ECO:0000313" key="3">
    <source>
        <dbReference type="Proteomes" id="UP001314205"/>
    </source>
</evidence>
<proteinExistence type="predicted"/>
<comment type="caution">
    <text evidence="2">The sequence shown here is derived from an EMBL/GenBank/DDBJ whole genome shotgun (WGS) entry which is preliminary data.</text>
</comment>
<accession>A0AAV1L8G9</accession>
<reference evidence="2 3" key="1">
    <citation type="submission" date="2023-11" db="EMBL/GenBank/DDBJ databases">
        <authorList>
            <person name="Hedman E."/>
            <person name="Englund M."/>
            <person name="Stromberg M."/>
            <person name="Nyberg Akerstrom W."/>
            <person name="Nylinder S."/>
            <person name="Jareborg N."/>
            <person name="Kallberg Y."/>
            <person name="Kronander E."/>
        </authorList>
    </citation>
    <scope>NUCLEOTIDE SEQUENCE [LARGE SCALE GENOMIC DNA]</scope>
</reference>
<gene>
    <name evidence="2" type="ORF">PARMNEM_LOCUS11759</name>
</gene>
<feature type="compositionally biased region" description="Basic and acidic residues" evidence="1">
    <location>
        <begin position="48"/>
        <end position="68"/>
    </location>
</feature>
<keyword evidence="3" id="KW-1185">Reference proteome</keyword>